<reference evidence="3" key="1">
    <citation type="submission" date="2018-05" db="EMBL/GenBank/DDBJ databases">
        <authorList>
            <person name="Lanie J.A."/>
            <person name="Ng W.-L."/>
            <person name="Kazmierczak K.M."/>
            <person name="Andrzejewski T.M."/>
            <person name="Davidsen T.M."/>
            <person name="Wayne K.J."/>
            <person name="Tettelin H."/>
            <person name="Glass J.I."/>
            <person name="Rusch D."/>
            <person name="Podicherti R."/>
            <person name="Tsui H.-C.T."/>
            <person name="Winkler M.E."/>
        </authorList>
    </citation>
    <scope>NUCLEOTIDE SEQUENCE</scope>
</reference>
<dbReference type="Pfam" id="PF04982">
    <property type="entry name" value="TM_HPP"/>
    <property type="match status" value="1"/>
</dbReference>
<organism evidence="3">
    <name type="scientific">marine metagenome</name>
    <dbReference type="NCBI Taxonomy" id="408172"/>
    <lineage>
        <taxon>unclassified sequences</taxon>
        <taxon>metagenomes</taxon>
        <taxon>ecological metagenomes</taxon>
    </lineage>
</organism>
<feature type="transmembrane region" description="Helical" evidence="1">
    <location>
        <begin position="29"/>
        <end position="45"/>
    </location>
</feature>
<evidence type="ECO:0000313" key="3">
    <source>
        <dbReference type="EMBL" id="SVB26647.1"/>
    </source>
</evidence>
<keyword evidence="1" id="KW-1133">Transmembrane helix</keyword>
<feature type="domain" description="HPP transmembrane region" evidence="2">
    <location>
        <begin position="3"/>
        <end position="145"/>
    </location>
</feature>
<dbReference type="PANTHER" id="PTHR33741">
    <property type="entry name" value="TRANSMEMBRANE PROTEIN DDB_G0269096-RELATED"/>
    <property type="match status" value="1"/>
</dbReference>
<accession>A0A382CMW7</accession>
<sequence>MKNNIISAFGAFLCISALAYLNSFEEGNLWLIPPFGASMVLVMAAHESPLAHPKNVLFGHILSALAGVFVYSILGFSFFSVGLAVGLAIFLMMTTKTVHPPAGANPIIAVLGAKELGFILMPVAVGASFIVLFAIIYNKLLKRKYFTFKDWNQGP</sequence>
<gene>
    <name evidence="3" type="ORF">METZ01_LOCUS179501</name>
</gene>
<dbReference type="InterPro" id="IPR007065">
    <property type="entry name" value="HPP"/>
</dbReference>
<keyword evidence="1" id="KW-0812">Transmembrane</keyword>
<name>A0A382CMW7_9ZZZZ</name>
<dbReference type="EMBL" id="UINC01034978">
    <property type="protein sequence ID" value="SVB26647.1"/>
    <property type="molecule type" value="Genomic_DNA"/>
</dbReference>
<evidence type="ECO:0000256" key="1">
    <source>
        <dbReference type="SAM" id="Phobius"/>
    </source>
</evidence>
<feature type="transmembrane region" description="Helical" evidence="1">
    <location>
        <begin position="116"/>
        <end position="137"/>
    </location>
</feature>
<dbReference type="AlphaFoldDB" id="A0A382CMW7"/>
<evidence type="ECO:0000259" key="2">
    <source>
        <dbReference type="Pfam" id="PF04982"/>
    </source>
</evidence>
<proteinExistence type="predicted"/>
<feature type="transmembrane region" description="Helical" evidence="1">
    <location>
        <begin position="57"/>
        <end position="90"/>
    </location>
</feature>
<protein>
    <recommendedName>
        <fullName evidence="2">HPP transmembrane region domain-containing protein</fullName>
    </recommendedName>
</protein>
<keyword evidence="1" id="KW-0472">Membrane</keyword>
<dbReference type="PANTHER" id="PTHR33741:SF5">
    <property type="entry name" value="TRANSMEMBRANE PROTEIN DDB_G0269096-RELATED"/>
    <property type="match status" value="1"/>
</dbReference>
<dbReference type="InterPro" id="IPR058581">
    <property type="entry name" value="TM_HPP"/>
</dbReference>